<organism evidence="1 2">
    <name type="scientific">Ktedonobacter racemifer DSM 44963</name>
    <dbReference type="NCBI Taxonomy" id="485913"/>
    <lineage>
        <taxon>Bacteria</taxon>
        <taxon>Bacillati</taxon>
        <taxon>Chloroflexota</taxon>
        <taxon>Ktedonobacteria</taxon>
        <taxon>Ktedonobacterales</taxon>
        <taxon>Ktedonobacteraceae</taxon>
        <taxon>Ktedonobacter</taxon>
    </lineage>
</organism>
<dbReference type="AlphaFoldDB" id="D6U727"/>
<evidence type="ECO:0000313" key="2">
    <source>
        <dbReference type="Proteomes" id="UP000004508"/>
    </source>
</evidence>
<dbReference type="EMBL" id="ADVG01000005">
    <property type="protein sequence ID" value="EFH79688.1"/>
    <property type="molecule type" value="Genomic_DNA"/>
</dbReference>
<dbReference type="Proteomes" id="UP000004508">
    <property type="component" value="Unassembled WGS sequence"/>
</dbReference>
<sequence>MYFIFGTLSGSDPIDYLIFIQSPIREYVDGTFETTYSTIPRVMKALETYFHLPQEEQIAFLHQFASKPHRRFDEVYPRNIPGFEEHFPYFDDEPF</sequence>
<evidence type="ECO:0000313" key="1">
    <source>
        <dbReference type="EMBL" id="EFH79688.1"/>
    </source>
</evidence>
<proteinExistence type="predicted"/>
<reference evidence="1 2" key="1">
    <citation type="journal article" date="2011" name="Stand. Genomic Sci.">
        <title>Non-contiguous finished genome sequence and contextual data of the filamentous soil bacterium Ktedonobacter racemifer type strain (SOSP1-21).</title>
        <authorList>
            <person name="Chang Y.J."/>
            <person name="Land M."/>
            <person name="Hauser L."/>
            <person name="Chertkov O."/>
            <person name="Del Rio T.G."/>
            <person name="Nolan M."/>
            <person name="Copeland A."/>
            <person name="Tice H."/>
            <person name="Cheng J.F."/>
            <person name="Lucas S."/>
            <person name="Han C."/>
            <person name="Goodwin L."/>
            <person name="Pitluck S."/>
            <person name="Ivanova N."/>
            <person name="Ovchinikova G."/>
            <person name="Pati A."/>
            <person name="Chen A."/>
            <person name="Palaniappan K."/>
            <person name="Mavromatis K."/>
            <person name="Liolios K."/>
            <person name="Brettin T."/>
            <person name="Fiebig A."/>
            <person name="Rohde M."/>
            <person name="Abt B."/>
            <person name="Goker M."/>
            <person name="Detter J.C."/>
            <person name="Woyke T."/>
            <person name="Bristow J."/>
            <person name="Eisen J.A."/>
            <person name="Markowitz V."/>
            <person name="Hugenholtz P."/>
            <person name="Kyrpides N.C."/>
            <person name="Klenk H.P."/>
            <person name="Lapidus A."/>
        </authorList>
    </citation>
    <scope>NUCLEOTIDE SEQUENCE [LARGE SCALE GENOMIC DNA]</scope>
    <source>
        <strain evidence="2">DSM 44963</strain>
    </source>
</reference>
<gene>
    <name evidence="1" type="ORF">Krac_0175</name>
</gene>
<accession>D6U727</accession>
<keyword evidence="2" id="KW-1185">Reference proteome</keyword>
<dbReference type="InParanoid" id="D6U727"/>
<name>D6U727_KTERA</name>
<comment type="caution">
    <text evidence="1">The sequence shown here is derived from an EMBL/GenBank/DDBJ whole genome shotgun (WGS) entry which is preliminary data.</text>
</comment>
<protein>
    <submittedName>
        <fullName evidence="1">Uncharacterized protein</fullName>
    </submittedName>
</protein>